<comment type="subcellular location">
    <subcellularLocation>
        <location evidence="1">Membrane</location>
        <topology evidence="1">Multi-pass membrane protein</topology>
    </subcellularLocation>
</comment>
<keyword evidence="4 7" id="KW-0812">Transmembrane</keyword>
<evidence type="ECO:0000259" key="9">
    <source>
        <dbReference type="Pfam" id="PF16916"/>
    </source>
</evidence>
<dbReference type="InterPro" id="IPR027470">
    <property type="entry name" value="Cation_efflux_CTD"/>
</dbReference>
<comment type="caution">
    <text evidence="10">The sequence shown here is derived from an EMBL/GenBank/DDBJ whole genome shotgun (WGS) entry which is preliminary data.</text>
</comment>
<evidence type="ECO:0000259" key="8">
    <source>
        <dbReference type="Pfam" id="PF01545"/>
    </source>
</evidence>
<evidence type="ECO:0000256" key="7">
    <source>
        <dbReference type="SAM" id="Phobius"/>
    </source>
</evidence>
<dbReference type="InterPro" id="IPR050291">
    <property type="entry name" value="CDF_Transporter"/>
</dbReference>
<dbReference type="EMBL" id="BARV01022086">
    <property type="protein sequence ID" value="GAI18389.1"/>
    <property type="molecule type" value="Genomic_DNA"/>
</dbReference>
<dbReference type="PANTHER" id="PTHR43840">
    <property type="entry name" value="MITOCHONDRIAL METAL TRANSPORTER 1-RELATED"/>
    <property type="match status" value="1"/>
</dbReference>
<feature type="transmembrane region" description="Helical" evidence="7">
    <location>
        <begin position="151"/>
        <end position="168"/>
    </location>
</feature>
<evidence type="ECO:0000256" key="2">
    <source>
        <dbReference type="ARBA" id="ARBA00008114"/>
    </source>
</evidence>
<dbReference type="Gene3D" id="1.20.1510.10">
    <property type="entry name" value="Cation efflux protein transmembrane domain"/>
    <property type="match status" value="1"/>
</dbReference>
<keyword evidence="3" id="KW-0813">Transport</keyword>
<dbReference type="SUPFAM" id="SSF160240">
    <property type="entry name" value="Cation efflux protein cytoplasmic domain-like"/>
    <property type="match status" value="1"/>
</dbReference>
<dbReference type="FunFam" id="1.20.1510.10:FF:000006">
    <property type="entry name" value="Divalent cation efflux transporter"/>
    <property type="match status" value="1"/>
</dbReference>
<organism evidence="10">
    <name type="scientific">marine sediment metagenome</name>
    <dbReference type="NCBI Taxonomy" id="412755"/>
    <lineage>
        <taxon>unclassified sequences</taxon>
        <taxon>metagenomes</taxon>
        <taxon>ecological metagenomes</taxon>
    </lineage>
</organism>
<dbReference type="PANTHER" id="PTHR43840:SF15">
    <property type="entry name" value="MITOCHONDRIAL METAL TRANSPORTER 1-RELATED"/>
    <property type="match status" value="1"/>
</dbReference>
<feature type="domain" description="Cation efflux protein cytoplasmic" evidence="9">
    <location>
        <begin position="181"/>
        <end position="257"/>
    </location>
</feature>
<dbReference type="AlphaFoldDB" id="X1NI76"/>
<dbReference type="GO" id="GO:0008324">
    <property type="term" value="F:monoatomic cation transmembrane transporter activity"/>
    <property type="evidence" value="ECO:0007669"/>
    <property type="project" value="InterPro"/>
</dbReference>
<feature type="non-terminal residue" evidence="10">
    <location>
        <position position="1"/>
    </location>
</feature>
<comment type="similarity">
    <text evidence="2">Belongs to the cation diffusion facilitator (CDF) transporter (TC 2.A.4) family.</text>
</comment>
<reference evidence="10" key="1">
    <citation type="journal article" date="2014" name="Front. Microbiol.">
        <title>High frequency of phylogenetically diverse reductive dehalogenase-homologous genes in deep subseafloor sedimentary metagenomes.</title>
        <authorList>
            <person name="Kawai M."/>
            <person name="Futagami T."/>
            <person name="Toyoda A."/>
            <person name="Takaki Y."/>
            <person name="Nishi S."/>
            <person name="Hori S."/>
            <person name="Arai W."/>
            <person name="Tsubouchi T."/>
            <person name="Morono Y."/>
            <person name="Uchiyama I."/>
            <person name="Ito T."/>
            <person name="Fujiyama A."/>
            <person name="Inagaki F."/>
            <person name="Takami H."/>
        </authorList>
    </citation>
    <scope>NUCLEOTIDE SEQUENCE</scope>
    <source>
        <strain evidence="10">Expedition CK06-06</strain>
    </source>
</reference>
<dbReference type="InterPro" id="IPR036837">
    <property type="entry name" value="Cation_efflux_CTD_sf"/>
</dbReference>
<dbReference type="SUPFAM" id="SSF161111">
    <property type="entry name" value="Cation efflux protein transmembrane domain-like"/>
    <property type="match status" value="1"/>
</dbReference>
<evidence type="ECO:0000256" key="3">
    <source>
        <dbReference type="ARBA" id="ARBA00022448"/>
    </source>
</evidence>
<dbReference type="Pfam" id="PF01545">
    <property type="entry name" value="Cation_efflux"/>
    <property type="match status" value="1"/>
</dbReference>
<evidence type="ECO:0000256" key="6">
    <source>
        <dbReference type="ARBA" id="ARBA00023136"/>
    </source>
</evidence>
<evidence type="ECO:0000256" key="5">
    <source>
        <dbReference type="ARBA" id="ARBA00022989"/>
    </source>
</evidence>
<accession>X1NI76</accession>
<feature type="transmembrane region" description="Helical" evidence="7">
    <location>
        <begin position="128"/>
        <end position="145"/>
    </location>
</feature>
<feature type="domain" description="Cation efflux protein transmembrane" evidence="8">
    <location>
        <begin position="2"/>
        <end position="175"/>
    </location>
</feature>
<evidence type="ECO:0000313" key="10">
    <source>
        <dbReference type="EMBL" id="GAI18389.1"/>
    </source>
</evidence>
<dbReference type="GO" id="GO:0016020">
    <property type="term" value="C:membrane"/>
    <property type="evidence" value="ECO:0007669"/>
    <property type="project" value="UniProtKB-SubCell"/>
</dbReference>
<gene>
    <name evidence="10" type="ORF">S06H3_36455</name>
</gene>
<dbReference type="InterPro" id="IPR002524">
    <property type="entry name" value="Cation_efflux"/>
</dbReference>
<dbReference type="InterPro" id="IPR058533">
    <property type="entry name" value="Cation_efflux_TM"/>
</dbReference>
<proteinExistence type="inferred from homology"/>
<feature type="transmembrane region" description="Helical" evidence="7">
    <location>
        <begin position="51"/>
        <end position="71"/>
    </location>
</feature>
<dbReference type="NCBIfam" id="TIGR01297">
    <property type="entry name" value="CDF"/>
    <property type="match status" value="1"/>
</dbReference>
<dbReference type="InterPro" id="IPR027469">
    <property type="entry name" value="Cation_efflux_TMD_sf"/>
</dbReference>
<evidence type="ECO:0000256" key="4">
    <source>
        <dbReference type="ARBA" id="ARBA00022692"/>
    </source>
</evidence>
<name>X1NI76_9ZZZZ</name>
<dbReference type="Gene3D" id="3.30.70.1350">
    <property type="entry name" value="Cation efflux protein, cytoplasmic domain"/>
    <property type="match status" value="1"/>
</dbReference>
<keyword evidence="5 7" id="KW-1133">Transmembrane helix</keyword>
<keyword evidence="6 7" id="KW-0472">Membrane</keyword>
<feature type="transmembrane region" description="Helical" evidence="7">
    <location>
        <begin position="83"/>
        <end position="101"/>
    </location>
</feature>
<dbReference type="Pfam" id="PF16916">
    <property type="entry name" value="ZT_dimer"/>
    <property type="match status" value="1"/>
</dbReference>
<sequence length="264" mass="28587">GSLADSLALIADGVHSLSDVATDAVVLLGLRLGSKGPDQSHPYGHGRAETFSAGLIALVLILVGGAMIYYATMVIARDEVTTPRFAVLIAAIVSIAAKEWLYRATQKIAIQSHSPALYANAWHHRSDALSSVAVFIGFISLEFGFGHGDQVAAIAVGLMIIWVGVRVVSDSLRELTEGAVDSDTIERIRDVINADSSIRQWHKLRTRTVGREVFLDLHILVDPDLDIAAAHQISESLENALHEQITRPVNITVHIEPDIPDLRK</sequence>
<protein>
    <submittedName>
        <fullName evidence="10">Uncharacterized protein</fullName>
    </submittedName>
</protein>
<evidence type="ECO:0000256" key="1">
    <source>
        <dbReference type="ARBA" id="ARBA00004141"/>
    </source>
</evidence>